<proteinExistence type="predicted"/>
<dbReference type="EMBL" id="CM039433">
    <property type="protein sequence ID" value="KAI4327574.1"/>
    <property type="molecule type" value="Genomic_DNA"/>
</dbReference>
<reference evidence="1 2" key="1">
    <citation type="journal article" date="2022" name="DNA Res.">
        <title>Chromosomal-level genome assembly of the orchid tree Bauhinia variegata (Leguminosae; Cercidoideae) supports the allotetraploid origin hypothesis of Bauhinia.</title>
        <authorList>
            <person name="Zhong Y."/>
            <person name="Chen Y."/>
            <person name="Zheng D."/>
            <person name="Pang J."/>
            <person name="Liu Y."/>
            <person name="Luo S."/>
            <person name="Meng S."/>
            <person name="Qian L."/>
            <person name="Wei D."/>
            <person name="Dai S."/>
            <person name="Zhou R."/>
        </authorList>
    </citation>
    <scope>NUCLEOTIDE SEQUENCE [LARGE SCALE GENOMIC DNA]</scope>
    <source>
        <strain evidence="1">BV-YZ2020</strain>
    </source>
</reference>
<accession>A0ACB9MVP5</accession>
<protein>
    <submittedName>
        <fullName evidence="1">Uncharacterized protein</fullName>
    </submittedName>
</protein>
<comment type="caution">
    <text evidence="1">The sequence shown here is derived from an EMBL/GenBank/DDBJ whole genome shotgun (WGS) entry which is preliminary data.</text>
</comment>
<dbReference type="Proteomes" id="UP000828941">
    <property type="component" value="Chromosome 8"/>
</dbReference>
<gene>
    <name evidence="1" type="ORF">L6164_020016</name>
</gene>
<sequence length="709" mass="79184">MELDDLDAPSQVPSRISRFAPKSSKLKPKQKLETQTPVSKTEALESSSKTEPQELDSVTANKKEAEVGERVTSTYATTRKFEPSATNGAIKMDVEPKYEAGDEPKQDDPMDEDTAEDAVVREIDVFFAPSIGADTQLYVLQYPLRPCWRPYELDERCEEVRLKPASSEVEIDLSIDIESNNYDQDFGSRLNMTKQTLSTSWLPTCTKGYTIGLHMGDKLHLHPIHAVVQLRPSLQHINSGGSKRKNIVSTSSNATIKNEESNEEKPVTPVKKQNKPMGSSIEQKSDIDEYWVCLKYHGSKSDISSRYLQQMASQQSSPISFTMSPYDYVTSLCPGVSNNSIKSKGPSVSSMLPLPVEERLKKLLIEGPPLHCFSATKHFAPEYSEEELLQFLQKHAILVQGLWAPKSALLSPRGGVENLARDQVLLLFSKNLKVQASQVNFKGILGTHIKQFLNTFGEQRSEDWKSTPQPVVYWKLREKPDVSFMKLYPNIVAKQQEALEAMEQNVLCHVGHPNKREAGKNNAVAKISQNSNPRPLNSDKRATSVNAVHSGKKTMSNEAQQAMPSALKKVLQTHKVCSLQLIRQQLRAMALAKASLLRPDPKMVVAAREGHDAPTEELQAALSEVAWNIHGCYILKSSQDDPFRDVVIEMFRGSEPNAKLKKAEIIEAARKILKRDITNNEYSKVMNELCVSRGSAWILRSGDGSKELS</sequence>
<organism evidence="1 2">
    <name type="scientific">Bauhinia variegata</name>
    <name type="common">Purple orchid tree</name>
    <name type="synonym">Phanera variegata</name>
    <dbReference type="NCBI Taxonomy" id="167791"/>
    <lineage>
        <taxon>Eukaryota</taxon>
        <taxon>Viridiplantae</taxon>
        <taxon>Streptophyta</taxon>
        <taxon>Embryophyta</taxon>
        <taxon>Tracheophyta</taxon>
        <taxon>Spermatophyta</taxon>
        <taxon>Magnoliopsida</taxon>
        <taxon>eudicotyledons</taxon>
        <taxon>Gunneridae</taxon>
        <taxon>Pentapetalae</taxon>
        <taxon>rosids</taxon>
        <taxon>fabids</taxon>
        <taxon>Fabales</taxon>
        <taxon>Fabaceae</taxon>
        <taxon>Cercidoideae</taxon>
        <taxon>Cercideae</taxon>
        <taxon>Bauhiniinae</taxon>
        <taxon>Bauhinia</taxon>
    </lineage>
</organism>
<keyword evidence="2" id="KW-1185">Reference proteome</keyword>
<evidence type="ECO:0000313" key="2">
    <source>
        <dbReference type="Proteomes" id="UP000828941"/>
    </source>
</evidence>
<evidence type="ECO:0000313" key="1">
    <source>
        <dbReference type="EMBL" id="KAI4327574.1"/>
    </source>
</evidence>
<name>A0ACB9MVP5_BAUVA</name>